<proteinExistence type="predicted"/>
<dbReference type="Pfam" id="PF00168">
    <property type="entry name" value="C2"/>
    <property type="match status" value="1"/>
</dbReference>
<dbReference type="SMART" id="SM00239">
    <property type="entry name" value="C2"/>
    <property type="match status" value="1"/>
</dbReference>
<name>A0A7S4LH63_9EUGL</name>
<dbReference type="SUPFAM" id="SSF49562">
    <property type="entry name" value="C2 domain (Calcium/lipid-binding domain, CaLB)"/>
    <property type="match status" value="1"/>
</dbReference>
<feature type="region of interest" description="Disordered" evidence="2">
    <location>
        <begin position="206"/>
        <end position="244"/>
    </location>
</feature>
<feature type="region of interest" description="Disordered" evidence="2">
    <location>
        <begin position="1"/>
        <end position="164"/>
    </location>
</feature>
<feature type="compositionally biased region" description="Low complexity" evidence="2">
    <location>
        <begin position="122"/>
        <end position="137"/>
    </location>
</feature>
<feature type="domain" description="C2" evidence="3">
    <location>
        <begin position="432"/>
        <end position="562"/>
    </location>
</feature>
<dbReference type="InterPro" id="IPR000008">
    <property type="entry name" value="C2_dom"/>
</dbReference>
<dbReference type="PROSITE" id="PS50004">
    <property type="entry name" value="C2"/>
    <property type="match status" value="1"/>
</dbReference>
<feature type="compositionally biased region" description="Low complexity" evidence="2">
    <location>
        <begin position="216"/>
        <end position="234"/>
    </location>
</feature>
<evidence type="ECO:0000256" key="1">
    <source>
        <dbReference type="SAM" id="Coils"/>
    </source>
</evidence>
<dbReference type="Gene3D" id="2.60.40.150">
    <property type="entry name" value="C2 domain"/>
    <property type="match status" value="1"/>
</dbReference>
<dbReference type="AlphaFoldDB" id="A0A7S4LH63"/>
<feature type="coiled-coil region" evidence="1">
    <location>
        <begin position="657"/>
        <end position="708"/>
    </location>
</feature>
<reference evidence="4" key="1">
    <citation type="submission" date="2021-01" db="EMBL/GenBank/DDBJ databases">
        <authorList>
            <person name="Corre E."/>
            <person name="Pelletier E."/>
            <person name="Niang G."/>
            <person name="Scheremetjew M."/>
            <person name="Finn R."/>
            <person name="Kale V."/>
            <person name="Holt S."/>
            <person name="Cochrane G."/>
            <person name="Meng A."/>
            <person name="Brown T."/>
            <person name="Cohen L."/>
        </authorList>
    </citation>
    <scope>NUCLEOTIDE SEQUENCE</scope>
    <source>
        <strain evidence="4">CCMP1594</strain>
    </source>
</reference>
<sequence length="788" mass="86683">MDQAHGEGTQMEYFKRASIISSSSQEDSQFENVLPDTPSAAATFRTSASDMDYEEIRLSPGGTVVRRRESTGASTDEEDSPTSDPQFGGSLYDLTSPSPAAKQVTAPVRSSSTDSGPSRFLSADSQSSNSSQTAGGSLRDLTAVPTDEEESARSSPHDDGRAAANQQPTIYVEGADSSATLADSTNSLLTDAKGVWNSAGRVLHVPDDESDVTAPSDRTGSIQSTSSSMMESGSFNNNAGDAKRPARGISWAKTDLIFDNARKGVAPSKAISGTIEVGPTAIFLSKQLMCKELWLCVRLQDSKDPPTTWTVKYGNFSTRKASVMSVLLESNRECKQTLLLELREDPQDPDSAVGESKLPLSLVPKGHDVQHLVVSKDDTQVGQLSMDITANGFGRTGAVDRIADLLSTSDLGFIPFTSTSVDICDEDSVSSRGSLSSFRSQNIPDDWLLRVELWILKVTALKPRKASQIPDPIVQVALANGSRTMCVRDQIQKTEVRMRTTDPVYNETFAFHCTSLVNQDLMMEVIDEKSGDVLGEASKPLSDVSLDMQDMSLPVLRKDKKVGEIHFRIIITERYPKGEEKEPTFFDSLADNPQQRRTTDGSRRSSILDMAEEVSRTISNTLESGSIRKIQTMIADMQTTLDVRLEAQKDVQRTEEIRRLKAENEALRAKNVELDGLVHEASVIAESAMQLEKRLGQERMRMRDLQLALHDERRQRAWLELMMAQAQGKPVEPAGEEEDKAKAIIDKLMEENQSKDKMIADLMLRDQSPMYQNFMNKVVALQTKQSTP</sequence>
<evidence type="ECO:0000259" key="3">
    <source>
        <dbReference type="PROSITE" id="PS50004"/>
    </source>
</evidence>
<accession>A0A7S4LH63</accession>
<dbReference type="InterPro" id="IPR035892">
    <property type="entry name" value="C2_domain_sf"/>
</dbReference>
<gene>
    <name evidence="4" type="ORF">EGYM00163_LOCUS40340</name>
</gene>
<organism evidence="4">
    <name type="scientific">Eutreptiella gymnastica</name>
    <dbReference type="NCBI Taxonomy" id="73025"/>
    <lineage>
        <taxon>Eukaryota</taxon>
        <taxon>Discoba</taxon>
        <taxon>Euglenozoa</taxon>
        <taxon>Euglenida</taxon>
        <taxon>Spirocuta</taxon>
        <taxon>Euglenophyceae</taxon>
        <taxon>Eutreptiales</taxon>
        <taxon>Eutreptiaceae</taxon>
        <taxon>Eutreptiella</taxon>
    </lineage>
</organism>
<keyword evidence="1" id="KW-0175">Coiled coil</keyword>
<feature type="compositionally biased region" description="Basic and acidic residues" evidence="2">
    <location>
        <begin position="151"/>
        <end position="161"/>
    </location>
</feature>
<evidence type="ECO:0000256" key="2">
    <source>
        <dbReference type="SAM" id="MobiDB-lite"/>
    </source>
</evidence>
<protein>
    <recommendedName>
        <fullName evidence="3">C2 domain-containing protein</fullName>
    </recommendedName>
</protein>
<feature type="region of interest" description="Disordered" evidence="2">
    <location>
        <begin position="582"/>
        <end position="604"/>
    </location>
</feature>
<evidence type="ECO:0000313" key="4">
    <source>
        <dbReference type="EMBL" id="CAE0829062.1"/>
    </source>
</evidence>
<dbReference type="EMBL" id="HBJA01117229">
    <property type="protein sequence ID" value="CAE0829062.1"/>
    <property type="molecule type" value="Transcribed_RNA"/>
</dbReference>